<dbReference type="CDD" id="cd18576">
    <property type="entry name" value="ABC_6TM_bac_exporter_ABCB8_10_like"/>
    <property type="match status" value="1"/>
</dbReference>
<dbReference type="PROSITE" id="PS50929">
    <property type="entry name" value="ABC_TM1F"/>
    <property type="match status" value="1"/>
</dbReference>
<comment type="caution">
    <text evidence="11">The sequence shown here is derived from an EMBL/GenBank/DDBJ whole genome shotgun (WGS) entry which is preliminary data.</text>
</comment>
<dbReference type="PROSITE" id="PS00211">
    <property type="entry name" value="ABC_TRANSPORTER_1"/>
    <property type="match status" value="1"/>
</dbReference>
<dbReference type="Gene3D" id="1.20.1560.10">
    <property type="entry name" value="ABC transporter type 1, transmembrane domain"/>
    <property type="match status" value="1"/>
</dbReference>
<name>A0A0M8K7T7_9CHLR</name>
<proteinExistence type="predicted"/>
<feature type="transmembrane region" description="Helical" evidence="8">
    <location>
        <begin position="166"/>
        <end position="183"/>
    </location>
</feature>
<evidence type="ECO:0000256" key="7">
    <source>
        <dbReference type="ARBA" id="ARBA00023136"/>
    </source>
</evidence>
<evidence type="ECO:0000256" key="3">
    <source>
        <dbReference type="ARBA" id="ARBA00022692"/>
    </source>
</evidence>
<evidence type="ECO:0000256" key="8">
    <source>
        <dbReference type="SAM" id="Phobius"/>
    </source>
</evidence>
<evidence type="ECO:0000259" key="10">
    <source>
        <dbReference type="PROSITE" id="PS50929"/>
    </source>
</evidence>
<dbReference type="InParanoid" id="A0A0M8K7T7"/>
<evidence type="ECO:0000259" key="9">
    <source>
        <dbReference type="PROSITE" id="PS50893"/>
    </source>
</evidence>
<keyword evidence="2" id="KW-0813">Transport</keyword>
<accession>A0A0M8K7T7</accession>
<feature type="domain" description="ABC transmembrane type-1" evidence="10">
    <location>
        <begin position="26"/>
        <end position="307"/>
    </location>
</feature>
<feature type="transmembrane region" description="Helical" evidence="8">
    <location>
        <begin position="140"/>
        <end position="160"/>
    </location>
</feature>
<dbReference type="InterPro" id="IPR003439">
    <property type="entry name" value="ABC_transporter-like_ATP-bd"/>
</dbReference>
<dbReference type="Proteomes" id="UP000037784">
    <property type="component" value="Unassembled WGS sequence"/>
</dbReference>
<dbReference type="Gene3D" id="3.40.50.300">
    <property type="entry name" value="P-loop containing nucleotide triphosphate hydrolases"/>
    <property type="match status" value="1"/>
</dbReference>
<dbReference type="InterPro" id="IPR011527">
    <property type="entry name" value="ABC1_TM_dom"/>
</dbReference>
<dbReference type="GO" id="GO:0015421">
    <property type="term" value="F:ABC-type oligopeptide transporter activity"/>
    <property type="evidence" value="ECO:0007669"/>
    <property type="project" value="TreeGrafter"/>
</dbReference>
<evidence type="ECO:0000256" key="6">
    <source>
        <dbReference type="ARBA" id="ARBA00022989"/>
    </source>
</evidence>
<dbReference type="EMBL" id="BBZA01000061">
    <property type="protein sequence ID" value="GAP62502.1"/>
    <property type="molecule type" value="Genomic_DNA"/>
</dbReference>
<keyword evidence="4" id="KW-0547">Nucleotide-binding</keyword>
<feature type="transmembrane region" description="Helical" evidence="8">
    <location>
        <begin position="65"/>
        <end position="86"/>
    </location>
</feature>
<feature type="domain" description="ABC transporter" evidence="9">
    <location>
        <begin position="341"/>
        <end position="575"/>
    </location>
</feature>
<dbReference type="FunCoup" id="A0A0M8K7T7">
    <property type="interactions" value="308"/>
</dbReference>
<dbReference type="Pfam" id="PF00664">
    <property type="entry name" value="ABC_membrane"/>
    <property type="match status" value="1"/>
</dbReference>
<dbReference type="PROSITE" id="PS50893">
    <property type="entry name" value="ABC_TRANSPORTER_2"/>
    <property type="match status" value="1"/>
</dbReference>
<dbReference type="PANTHER" id="PTHR43394:SF1">
    <property type="entry name" value="ATP-BINDING CASSETTE SUB-FAMILY B MEMBER 10, MITOCHONDRIAL"/>
    <property type="match status" value="1"/>
</dbReference>
<evidence type="ECO:0000313" key="11">
    <source>
        <dbReference type="EMBL" id="GAP62502.1"/>
    </source>
</evidence>
<protein>
    <submittedName>
        <fullName evidence="11">ATP-binding cassette, subfamily B, bacterial MsbA</fullName>
    </submittedName>
</protein>
<dbReference type="GO" id="GO:0005524">
    <property type="term" value="F:ATP binding"/>
    <property type="evidence" value="ECO:0007669"/>
    <property type="project" value="UniProtKB-KW"/>
</dbReference>
<reference evidence="12" key="2">
    <citation type="submission" date="2015-08" db="EMBL/GenBank/DDBJ databases">
        <title>Draft Genome Sequence of a Heterotrophic Facultative Anaerobic Bacterium Ardenticatena maritima Strain 110S.</title>
        <authorList>
            <person name="Kawaichi S."/>
            <person name="Yoshida T."/>
            <person name="Sako Y."/>
            <person name="Nakamura R."/>
        </authorList>
    </citation>
    <scope>NUCLEOTIDE SEQUENCE [LARGE SCALE GENOMIC DNA]</scope>
    <source>
        <strain evidence="12">110S</strain>
    </source>
</reference>
<dbReference type="InterPro" id="IPR027417">
    <property type="entry name" value="P-loop_NTPase"/>
</dbReference>
<keyword evidence="7 8" id="KW-0472">Membrane</keyword>
<dbReference type="InterPro" id="IPR017871">
    <property type="entry name" value="ABC_transporter-like_CS"/>
</dbReference>
<dbReference type="SMART" id="SM00382">
    <property type="entry name" value="AAA"/>
    <property type="match status" value="1"/>
</dbReference>
<feature type="transmembrane region" description="Helical" evidence="8">
    <location>
        <begin position="282"/>
        <end position="305"/>
    </location>
</feature>
<keyword evidence="5 11" id="KW-0067">ATP-binding</keyword>
<evidence type="ECO:0000256" key="5">
    <source>
        <dbReference type="ARBA" id="ARBA00022840"/>
    </source>
</evidence>
<keyword evidence="12" id="KW-1185">Reference proteome</keyword>
<feature type="transmembrane region" description="Helical" evidence="8">
    <location>
        <begin position="20"/>
        <end position="45"/>
    </location>
</feature>
<keyword evidence="6 8" id="KW-1133">Transmembrane helix</keyword>
<feature type="transmembrane region" description="Helical" evidence="8">
    <location>
        <begin position="245"/>
        <end position="267"/>
    </location>
</feature>
<dbReference type="Pfam" id="PF00005">
    <property type="entry name" value="ABC_tran"/>
    <property type="match status" value="1"/>
</dbReference>
<dbReference type="SUPFAM" id="SSF52540">
    <property type="entry name" value="P-loop containing nucleoside triphosphate hydrolases"/>
    <property type="match status" value="1"/>
</dbReference>
<dbReference type="GO" id="GO:0005886">
    <property type="term" value="C:plasma membrane"/>
    <property type="evidence" value="ECO:0007669"/>
    <property type="project" value="UniProtKB-SubCell"/>
</dbReference>
<dbReference type="STRING" id="872965.SE16_08190"/>
<dbReference type="FunFam" id="3.40.50.300:FF:000287">
    <property type="entry name" value="Multidrug ABC transporter ATP-binding protein"/>
    <property type="match status" value="1"/>
</dbReference>
<dbReference type="InterPro" id="IPR039421">
    <property type="entry name" value="Type_1_exporter"/>
</dbReference>
<organism evidence="11 12">
    <name type="scientific">Ardenticatena maritima</name>
    <dbReference type="NCBI Taxonomy" id="872965"/>
    <lineage>
        <taxon>Bacteria</taxon>
        <taxon>Bacillati</taxon>
        <taxon>Chloroflexota</taxon>
        <taxon>Ardenticatenia</taxon>
        <taxon>Ardenticatenales</taxon>
        <taxon>Ardenticatenaceae</taxon>
        <taxon>Ardenticatena</taxon>
    </lineage>
</organism>
<sequence length="580" mass="63278">MPMLNRTRHLQRLLRFLAPYRLLLGAAIGAVLVSALLALLIPLLFRDVVNAAFVDGNAAALNRAALLLIGVLVVRAVSSAVETYLLHRVSEQMTADVRVHLFEHLLRLSLPFFDNAQSGELVSRLTNDIATIQQGLTTSITALVLHTLRLVGAVLILFWLNWRLAVLVLLVMPLVGLITRLSGRVLRRESEAIQHHLAEATAVATETLANMRLVQAFGREAYARERFVASVQKTVQAALRRARMLALLTPTVGMLFMVAFVVVAWFAGRQALSGALTVGDVFAFFFYASLMSGSVNTLAGVYGAFQQTVGAAQRLFALLDTPPMIADTPNAQTLPPLRGEICFEHVSFAYNAQTPVLCDISLRIAPGEVVALVGPSGAGKTTLANLVLRLYEPTAGRILIDGYDIRTVTLASLRQQMALVPQDTILFAATVRENIRYGRLDATDAEVEAAAKAAYAHEFIMALPNGYETPVGERGVKLSGGQRQRIALARAILRDPRILILDEATSSLDSESETAIQQALARFLPGRTTILIAHRLSTVRIAHRILVMDGGRIVEEGDHATLLAKNGLYARLYRRQHANE</sequence>
<dbReference type="PANTHER" id="PTHR43394">
    <property type="entry name" value="ATP-DEPENDENT PERMEASE MDL1, MITOCHONDRIAL"/>
    <property type="match status" value="1"/>
</dbReference>
<dbReference type="InterPro" id="IPR036640">
    <property type="entry name" value="ABC1_TM_sf"/>
</dbReference>
<evidence type="ECO:0000256" key="1">
    <source>
        <dbReference type="ARBA" id="ARBA00004651"/>
    </source>
</evidence>
<gene>
    <name evidence="11" type="primary">msbA</name>
    <name evidence="11" type="ORF">ARMA_0925</name>
</gene>
<dbReference type="SUPFAM" id="SSF90123">
    <property type="entry name" value="ABC transporter transmembrane region"/>
    <property type="match status" value="1"/>
</dbReference>
<evidence type="ECO:0000256" key="2">
    <source>
        <dbReference type="ARBA" id="ARBA00022448"/>
    </source>
</evidence>
<keyword evidence="3 8" id="KW-0812">Transmembrane</keyword>
<dbReference type="GO" id="GO:0016887">
    <property type="term" value="F:ATP hydrolysis activity"/>
    <property type="evidence" value="ECO:0007669"/>
    <property type="project" value="InterPro"/>
</dbReference>
<reference evidence="11 12" key="1">
    <citation type="journal article" date="2015" name="Genome Announc.">
        <title>Draft Genome Sequence of a Heterotrophic Facultative Anaerobic Thermophilic Bacterium, Ardenticatena maritima Strain 110ST.</title>
        <authorList>
            <person name="Kawaichi S."/>
            <person name="Yoshida T."/>
            <person name="Sako Y."/>
            <person name="Nakamura R."/>
        </authorList>
    </citation>
    <scope>NUCLEOTIDE SEQUENCE [LARGE SCALE GENOMIC DNA]</scope>
    <source>
        <strain evidence="11 12">110S</strain>
    </source>
</reference>
<evidence type="ECO:0000313" key="12">
    <source>
        <dbReference type="Proteomes" id="UP000037784"/>
    </source>
</evidence>
<evidence type="ECO:0000256" key="4">
    <source>
        <dbReference type="ARBA" id="ARBA00022741"/>
    </source>
</evidence>
<dbReference type="AlphaFoldDB" id="A0A0M8K7T7"/>
<dbReference type="InterPro" id="IPR003593">
    <property type="entry name" value="AAA+_ATPase"/>
</dbReference>
<comment type="subcellular location">
    <subcellularLocation>
        <location evidence="1">Cell membrane</location>
        <topology evidence="1">Multi-pass membrane protein</topology>
    </subcellularLocation>
</comment>